<evidence type="ECO:0000256" key="1">
    <source>
        <dbReference type="ARBA" id="ARBA00022679"/>
    </source>
</evidence>
<dbReference type="GO" id="GO:0016301">
    <property type="term" value="F:kinase activity"/>
    <property type="evidence" value="ECO:0007669"/>
    <property type="project" value="UniProtKB-KW"/>
</dbReference>
<sequence length="310" mass="33195">MSDITVIGGIAADIEGHPYEELKKGESNPGKISVAYGGVGRNITENLARLQAEVTFVSAAGQDFAGRMAVQELAALGADVEHVHLLEGENTAMYLSILNSVGDMEMALCNMDVLERISGHIIDRALPRMRASKIVALDANLTEDVQVYVMEQLAEVPLFLDPVSAPKAERSKNHIGRFHTIKPNVGEAEILSGLEISSEKDLAEAGRYFLSQGVRRVFITLNARGVYYKDASTEGILRPGTVELISATGAGDAFSAAILDSFVRGLSVEATARYGMAASGVAMASKTAVNPQMSRETLEAKLKLLAQEDK</sequence>
<feature type="domain" description="Carbohydrate kinase PfkB" evidence="3">
    <location>
        <begin position="1"/>
        <end position="291"/>
    </location>
</feature>
<evidence type="ECO:0000259" key="3">
    <source>
        <dbReference type="Pfam" id="PF00294"/>
    </source>
</evidence>
<gene>
    <name evidence="4" type="ORF">Ami103574_03425</name>
</gene>
<keyword evidence="2 4" id="KW-0418">Kinase</keyword>
<dbReference type="InterPro" id="IPR011611">
    <property type="entry name" value="PfkB_dom"/>
</dbReference>
<dbReference type="Gene3D" id="3.40.1190.20">
    <property type="match status" value="1"/>
</dbReference>
<reference evidence="4 5" key="1">
    <citation type="submission" date="2020-02" db="EMBL/GenBank/DDBJ databases">
        <authorList>
            <person name="Kim Y.B."/>
            <person name="Roh S.W."/>
        </authorList>
    </citation>
    <scope>NUCLEOTIDE SEQUENCE [LARGE SCALE GENOMIC DNA]</scope>
    <source>
        <strain evidence="4 5">DSM 103574</strain>
    </source>
</reference>
<evidence type="ECO:0000256" key="2">
    <source>
        <dbReference type="ARBA" id="ARBA00022777"/>
    </source>
</evidence>
<keyword evidence="5" id="KW-1185">Reference proteome</keyword>
<dbReference type="AlphaFoldDB" id="A0A858BUG9"/>
<dbReference type="Pfam" id="PF00294">
    <property type="entry name" value="PfkB"/>
    <property type="match status" value="1"/>
</dbReference>
<organism evidence="4 5">
    <name type="scientific">Aminipila butyrica</name>
    <dbReference type="NCBI Taxonomy" id="433296"/>
    <lineage>
        <taxon>Bacteria</taxon>
        <taxon>Bacillati</taxon>
        <taxon>Bacillota</taxon>
        <taxon>Clostridia</taxon>
        <taxon>Peptostreptococcales</taxon>
        <taxon>Anaerovoracaceae</taxon>
        <taxon>Aminipila</taxon>
    </lineage>
</organism>
<accession>A0A858BUG9</accession>
<evidence type="ECO:0000313" key="5">
    <source>
        <dbReference type="Proteomes" id="UP000466848"/>
    </source>
</evidence>
<dbReference type="KEGG" id="abut:Ami103574_03425"/>
<dbReference type="PANTHER" id="PTHR10584">
    <property type="entry name" value="SUGAR KINASE"/>
    <property type="match status" value="1"/>
</dbReference>
<dbReference type="InterPro" id="IPR029056">
    <property type="entry name" value="Ribokinase-like"/>
</dbReference>
<name>A0A858BUG9_9FIRM</name>
<dbReference type="CDD" id="cd01941">
    <property type="entry name" value="YeiC_kinase_like"/>
    <property type="match status" value="1"/>
</dbReference>
<proteinExistence type="predicted"/>
<dbReference type="EMBL" id="CP048649">
    <property type="protein sequence ID" value="QIB68424.1"/>
    <property type="molecule type" value="Genomic_DNA"/>
</dbReference>
<evidence type="ECO:0000313" key="4">
    <source>
        <dbReference type="EMBL" id="QIB68424.1"/>
    </source>
</evidence>
<keyword evidence="1" id="KW-0808">Transferase</keyword>
<protein>
    <submittedName>
        <fullName evidence="4">Kinase</fullName>
    </submittedName>
</protein>
<dbReference type="SUPFAM" id="SSF53613">
    <property type="entry name" value="Ribokinase-like"/>
    <property type="match status" value="1"/>
</dbReference>
<dbReference type="RefSeq" id="WP_163065291.1">
    <property type="nucleotide sequence ID" value="NZ_CP048649.1"/>
</dbReference>
<dbReference type="PANTHER" id="PTHR10584:SF166">
    <property type="entry name" value="RIBOKINASE"/>
    <property type="match status" value="1"/>
</dbReference>
<dbReference type="Proteomes" id="UP000466848">
    <property type="component" value="Chromosome"/>
</dbReference>